<evidence type="ECO:0008006" key="4">
    <source>
        <dbReference type="Google" id="ProtNLM"/>
    </source>
</evidence>
<dbReference type="InterPro" id="IPR003737">
    <property type="entry name" value="GlcNAc_PI_deacetylase-related"/>
</dbReference>
<dbReference type="Pfam" id="PF02585">
    <property type="entry name" value="PIG-L"/>
    <property type="match status" value="1"/>
</dbReference>
<keyword evidence="1" id="KW-0862">Zinc</keyword>
<dbReference type="RefSeq" id="WP_286343169.1">
    <property type="nucleotide sequence ID" value="NZ_AP027732.1"/>
</dbReference>
<dbReference type="InterPro" id="IPR024078">
    <property type="entry name" value="LmbE-like_dom_sf"/>
</dbReference>
<proteinExistence type="predicted"/>
<reference evidence="3" key="1">
    <citation type="journal article" date="2019" name="Int. J. Syst. Evol. Microbiol.">
        <title>The Global Catalogue of Microorganisms (GCM) 10K type strain sequencing project: providing services to taxonomists for standard genome sequencing and annotation.</title>
        <authorList>
            <consortium name="The Broad Institute Genomics Platform"/>
            <consortium name="The Broad Institute Genome Sequencing Center for Infectious Disease"/>
            <person name="Wu L."/>
            <person name="Ma J."/>
        </authorList>
    </citation>
    <scope>NUCLEOTIDE SEQUENCE [LARGE SCALE GENOMIC DNA]</scope>
    <source>
        <strain evidence="3">NBRC 108728</strain>
    </source>
</reference>
<dbReference type="Gene3D" id="3.40.50.10320">
    <property type="entry name" value="LmbE-like"/>
    <property type="match status" value="1"/>
</dbReference>
<evidence type="ECO:0000256" key="1">
    <source>
        <dbReference type="ARBA" id="ARBA00022833"/>
    </source>
</evidence>
<organism evidence="2 3">
    <name type="scientific">Frondihabitans sucicola</name>
    <dbReference type="NCBI Taxonomy" id="1268041"/>
    <lineage>
        <taxon>Bacteria</taxon>
        <taxon>Bacillati</taxon>
        <taxon>Actinomycetota</taxon>
        <taxon>Actinomycetes</taxon>
        <taxon>Micrococcales</taxon>
        <taxon>Microbacteriaceae</taxon>
        <taxon>Frondihabitans</taxon>
    </lineage>
</organism>
<sequence length="183" mass="20313">MTVLCVTDGGGAEVGAARADTVRRREAELRHALDQLGILRPPVLLGLADGTIREQRDVVAARLRTTLPGLAKDTLVVAPWVGDGHRDHRVLGEVCVEFAADEQLTLWQYPVWMWHWGSPDHPDVPWPLLVSVALDREQREVVARALEAFASQRSGSPPMLHARFLEHFDRNREYFVADVGGAA</sequence>
<dbReference type="Proteomes" id="UP001321486">
    <property type="component" value="Chromosome"/>
</dbReference>
<keyword evidence="3" id="KW-1185">Reference proteome</keyword>
<dbReference type="SUPFAM" id="SSF102588">
    <property type="entry name" value="LmbE-like"/>
    <property type="match status" value="1"/>
</dbReference>
<name>A0ABN6XYH1_9MICO</name>
<protein>
    <recommendedName>
        <fullName evidence="4">PIG-L family deacetylase</fullName>
    </recommendedName>
</protein>
<evidence type="ECO:0000313" key="2">
    <source>
        <dbReference type="EMBL" id="BDZ50050.1"/>
    </source>
</evidence>
<dbReference type="EMBL" id="AP027732">
    <property type="protein sequence ID" value="BDZ50050.1"/>
    <property type="molecule type" value="Genomic_DNA"/>
</dbReference>
<gene>
    <name evidence="2" type="ORF">GCM10025867_22910</name>
</gene>
<evidence type="ECO:0000313" key="3">
    <source>
        <dbReference type="Proteomes" id="UP001321486"/>
    </source>
</evidence>
<accession>A0ABN6XYH1</accession>